<dbReference type="RefSeq" id="WP_266351072.1">
    <property type="nucleotide sequence ID" value="NZ_JAPKNG010000007.1"/>
</dbReference>
<keyword evidence="14" id="KW-1185">Reference proteome</keyword>
<dbReference type="PROSITE" id="PS52015">
    <property type="entry name" value="TONB_CTD"/>
    <property type="match status" value="1"/>
</dbReference>
<keyword evidence="4" id="KW-1003">Cell membrane</keyword>
<feature type="compositionally biased region" description="Basic and acidic residues" evidence="10">
    <location>
        <begin position="253"/>
        <end position="263"/>
    </location>
</feature>
<proteinExistence type="inferred from homology"/>
<evidence type="ECO:0000256" key="6">
    <source>
        <dbReference type="ARBA" id="ARBA00022692"/>
    </source>
</evidence>
<dbReference type="Gene3D" id="3.30.1150.10">
    <property type="match status" value="1"/>
</dbReference>
<comment type="caution">
    <text evidence="13">The sequence shown here is derived from an EMBL/GenBank/DDBJ whole genome shotgun (WGS) entry which is preliminary data.</text>
</comment>
<dbReference type="NCBIfam" id="TIGR01352">
    <property type="entry name" value="tonB_Cterm"/>
    <property type="match status" value="1"/>
</dbReference>
<dbReference type="InterPro" id="IPR037682">
    <property type="entry name" value="TonB_C"/>
</dbReference>
<evidence type="ECO:0000256" key="1">
    <source>
        <dbReference type="ARBA" id="ARBA00004383"/>
    </source>
</evidence>
<feature type="signal peptide" evidence="11">
    <location>
        <begin position="1"/>
        <end position="26"/>
    </location>
</feature>
<keyword evidence="3" id="KW-0813">Transport</keyword>
<feature type="compositionally biased region" description="Low complexity" evidence="10">
    <location>
        <begin position="128"/>
        <end position="148"/>
    </location>
</feature>
<evidence type="ECO:0000259" key="12">
    <source>
        <dbReference type="PROSITE" id="PS52015"/>
    </source>
</evidence>
<evidence type="ECO:0000256" key="4">
    <source>
        <dbReference type="ARBA" id="ARBA00022475"/>
    </source>
</evidence>
<dbReference type="InterPro" id="IPR051045">
    <property type="entry name" value="TonB-dependent_transducer"/>
</dbReference>
<evidence type="ECO:0000256" key="3">
    <source>
        <dbReference type="ARBA" id="ARBA00022448"/>
    </source>
</evidence>
<keyword evidence="9" id="KW-0472">Membrane</keyword>
<dbReference type="SUPFAM" id="SSF74653">
    <property type="entry name" value="TolA/TonB C-terminal domain"/>
    <property type="match status" value="1"/>
</dbReference>
<dbReference type="EMBL" id="JAUSVO010000007">
    <property type="protein sequence ID" value="MDQ0440202.1"/>
    <property type="molecule type" value="Genomic_DNA"/>
</dbReference>
<dbReference type="InterPro" id="IPR006260">
    <property type="entry name" value="TonB/TolA_C"/>
</dbReference>
<evidence type="ECO:0000256" key="8">
    <source>
        <dbReference type="ARBA" id="ARBA00022989"/>
    </source>
</evidence>
<gene>
    <name evidence="13" type="ORF">QO014_004615</name>
</gene>
<sequence length="402" mass="41317">MMNIRRSPLIVAAALSLMGHGAVVMALTPAHDERQQEAGSGAGSVVAGSIDAIVGMAMPIDQIISADEASTTTSELPPADTPTEIQTAALAPEIPAADVPPPSPSAEISPVQPAETPTEIAAVSPSMVEPTETAPVETETKVVTPAETSPIEQADVAAASPLEETQAAPIDGDLAAASPTELDSAEPTPPASIADAASETVAVQEPAKTAELASAKSTEIAAALPPPTEVKAIEEQPVEKPPEARKVAKPARPKADKQDRQERQATTPAAGNADANSRKGAATATENATAQDQGAGRSNEAGNGWFDKSNYNGRVYSRLKRMIRYPGEAQRRQVGGTARVAFTIGANGQLGGLRLLASSGDSSLDAAALDTVRRAAPFPPLPRNSGLNSLAISVPLRFNPRR</sequence>
<keyword evidence="5" id="KW-0997">Cell inner membrane</keyword>
<evidence type="ECO:0000256" key="9">
    <source>
        <dbReference type="ARBA" id="ARBA00023136"/>
    </source>
</evidence>
<evidence type="ECO:0000256" key="5">
    <source>
        <dbReference type="ARBA" id="ARBA00022519"/>
    </source>
</evidence>
<dbReference type="PANTHER" id="PTHR33446">
    <property type="entry name" value="PROTEIN TONB-RELATED"/>
    <property type="match status" value="1"/>
</dbReference>
<keyword evidence="11" id="KW-0732">Signal</keyword>
<evidence type="ECO:0000313" key="14">
    <source>
        <dbReference type="Proteomes" id="UP001241603"/>
    </source>
</evidence>
<feature type="compositionally biased region" description="Basic and acidic residues" evidence="10">
    <location>
        <begin position="231"/>
        <end position="246"/>
    </location>
</feature>
<organism evidence="13 14">
    <name type="scientific">Kaistia dalseonensis</name>
    <dbReference type="NCBI Taxonomy" id="410840"/>
    <lineage>
        <taxon>Bacteria</taxon>
        <taxon>Pseudomonadati</taxon>
        <taxon>Pseudomonadota</taxon>
        <taxon>Alphaproteobacteria</taxon>
        <taxon>Hyphomicrobiales</taxon>
        <taxon>Kaistiaceae</taxon>
        <taxon>Kaistia</taxon>
    </lineage>
</organism>
<keyword evidence="6" id="KW-0812">Transmembrane</keyword>
<evidence type="ECO:0000256" key="2">
    <source>
        <dbReference type="ARBA" id="ARBA00006555"/>
    </source>
</evidence>
<name>A0ABU0HE19_9HYPH</name>
<reference evidence="13 14" key="1">
    <citation type="submission" date="2023-07" db="EMBL/GenBank/DDBJ databases">
        <title>Genomic Encyclopedia of Type Strains, Phase IV (KMG-IV): sequencing the most valuable type-strain genomes for metagenomic binning, comparative biology and taxonomic classification.</title>
        <authorList>
            <person name="Goeker M."/>
        </authorList>
    </citation>
    <scope>NUCLEOTIDE SEQUENCE [LARGE SCALE GENOMIC DNA]</scope>
    <source>
        <strain evidence="13 14">B6-8</strain>
    </source>
</reference>
<evidence type="ECO:0000313" key="13">
    <source>
        <dbReference type="EMBL" id="MDQ0440202.1"/>
    </source>
</evidence>
<evidence type="ECO:0000256" key="10">
    <source>
        <dbReference type="SAM" id="MobiDB-lite"/>
    </source>
</evidence>
<dbReference type="Proteomes" id="UP001241603">
    <property type="component" value="Unassembled WGS sequence"/>
</dbReference>
<protein>
    <submittedName>
        <fullName evidence="13">Protein TonB</fullName>
    </submittedName>
</protein>
<evidence type="ECO:0000256" key="7">
    <source>
        <dbReference type="ARBA" id="ARBA00022927"/>
    </source>
</evidence>
<feature type="chain" id="PRO_5045331020" evidence="11">
    <location>
        <begin position="27"/>
        <end position="402"/>
    </location>
</feature>
<accession>A0ABU0HE19</accession>
<feature type="domain" description="TonB C-terminal" evidence="12">
    <location>
        <begin position="310"/>
        <end position="402"/>
    </location>
</feature>
<keyword evidence="8" id="KW-1133">Transmembrane helix</keyword>
<comment type="subcellular location">
    <subcellularLocation>
        <location evidence="1">Cell inner membrane</location>
        <topology evidence="1">Single-pass membrane protein</topology>
        <orientation evidence="1">Periplasmic side</orientation>
    </subcellularLocation>
</comment>
<comment type="similarity">
    <text evidence="2">Belongs to the TonB family.</text>
</comment>
<evidence type="ECO:0000256" key="11">
    <source>
        <dbReference type="SAM" id="SignalP"/>
    </source>
</evidence>
<dbReference type="Pfam" id="PF03544">
    <property type="entry name" value="TonB_C"/>
    <property type="match status" value="1"/>
</dbReference>
<feature type="region of interest" description="Disordered" evidence="10">
    <location>
        <begin position="95"/>
        <end position="307"/>
    </location>
</feature>
<keyword evidence="7" id="KW-0653">Protein transport</keyword>